<dbReference type="CDD" id="cd00093">
    <property type="entry name" value="HTH_XRE"/>
    <property type="match status" value="1"/>
</dbReference>
<dbReference type="InterPro" id="IPR036286">
    <property type="entry name" value="LexA/Signal_pep-like_sf"/>
</dbReference>
<dbReference type="PANTHER" id="PTHR40661">
    <property type="match status" value="1"/>
</dbReference>
<evidence type="ECO:0000313" key="6">
    <source>
        <dbReference type="Proteomes" id="UP000269001"/>
    </source>
</evidence>
<dbReference type="Pfam" id="PF01381">
    <property type="entry name" value="HTH_3"/>
    <property type="match status" value="1"/>
</dbReference>
<keyword evidence="6" id="KW-1185">Reference proteome</keyword>
<dbReference type="Gene3D" id="1.10.260.40">
    <property type="entry name" value="lambda repressor-like DNA-binding domains"/>
    <property type="match status" value="1"/>
</dbReference>
<dbReference type="SUPFAM" id="SSF51306">
    <property type="entry name" value="LexA/Signal peptidase"/>
    <property type="match status" value="1"/>
</dbReference>
<dbReference type="Gene3D" id="2.10.109.10">
    <property type="entry name" value="Umud Fragment, subunit A"/>
    <property type="match status" value="1"/>
</dbReference>
<dbReference type="PANTHER" id="PTHR40661:SF3">
    <property type="entry name" value="FELS-1 PROPHAGE TRANSCRIPTIONAL REGULATOR"/>
    <property type="match status" value="1"/>
</dbReference>
<protein>
    <submittedName>
        <fullName evidence="5">Helix-turn-helix domain-containing protein</fullName>
    </submittedName>
</protein>
<keyword evidence="2" id="KW-0238">DNA-binding</keyword>
<gene>
    <name evidence="5" type="ORF">D7V21_16850</name>
</gene>
<accession>A0A3A8E470</accession>
<dbReference type="PROSITE" id="PS50943">
    <property type="entry name" value="HTH_CROC1"/>
    <property type="match status" value="1"/>
</dbReference>
<keyword evidence="1" id="KW-0805">Transcription regulation</keyword>
<dbReference type="InterPro" id="IPR015927">
    <property type="entry name" value="Peptidase_S24_S26A/B/C"/>
</dbReference>
<dbReference type="Pfam" id="PF00717">
    <property type="entry name" value="Peptidase_S24"/>
    <property type="match status" value="1"/>
</dbReference>
<evidence type="ECO:0000259" key="4">
    <source>
        <dbReference type="PROSITE" id="PS50943"/>
    </source>
</evidence>
<comment type="caution">
    <text evidence="5">The sequence shown here is derived from an EMBL/GenBank/DDBJ whole genome shotgun (WGS) entry which is preliminary data.</text>
</comment>
<evidence type="ECO:0000256" key="2">
    <source>
        <dbReference type="ARBA" id="ARBA00023125"/>
    </source>
</evidence>
<dbReference type="RefSeq" id="WP_120371509.1">
    <property type="nucleotide sequence ID" value="NZ_RAXU01000049.1"/>
</dbReference>
<dbReference type="InterPro" id="IPR039418">
    <property type="entry name" value="LexA-like"/>
</dbReference>
<organism evidence="5 6">
    <name type="scientific">Acinetobacter guerrae</name>
    <dbReference type="NCBI Taxonomy" id="1843371"/>
    <lineage>
        <taxon>Bacteria</taxon>
        <taxon>Pseudomonadati</taxon>
        <taxon>Pseudomonadota</taxon>
        <taxon>Gammaproteobacteria</taxon>
        <taxon>Moraxellales</taxon>
        <taxon>Moraxellaceae</taxon>
        <taxon>Acinetobacter</taxon>
    </lineage>
</organism>
<dbReference type="EMBL" id="RAXU01000049">
    <property type="protein sequence ID" value="RKG29862.1"/>
    <property type="molecule type" value="Genomic_DNA"/>
</dbReference>
<dbReference type="CDD" id="cd06529">
    <property type="entry name" value="S24_LexA-like"/>
    <property type="match status" value="1"/>
</dbReference>
<dbReference type="AlphaFoldDB" id="A0A3A8E470"/>
<dbReference type="InterPro" id="IPR010982">
    <property type="entry name" value="Lambda_DNA-bd_dom_sf"/>
</dbReference>
<feature type="domain" description="HTH cro/C1-type" evidence="4">
    <location>
        <begin position="9"/>
        <end position="61"/>
    </location>
</feature>
<dbReference type="InterPro" id="IPR001387">
    <property type="entry name" value="Cro/C1-type_HTH"/>
</dbReference>
<evidence type="ECO:0000256" key="3">
    <source>
        <dbReference type="ARBA" id="ARBA00023163"/>
    </source>
</evidence>
<name>A0A3A8E470_9GAMM</name>
<sequence>MEHISSDCLKSERKRLQFTQQTLANALGVSDMTVKRWEAGAPIPSDKLTILDSLGFDILLILTGRSSKSNTNVTYGAGCEFAHIPVRAVTAAAGHGSKNDDENILYHFAYRKDWLKSRGLFEKDLEIILVRGDSMEPTISDGESILVNTVENEPQDGHIYVIRSGDTLWVKRVQRMLDGSLSLISDNNMYAPMRLDLDASNDVQVIGKVVNSSKNFY</sequence>
<evidence type="ECO:0000256" key="1">
    <source>
        <dbReference type="ARBA" id="ARBA00023015"/>
    </source>
</evidence>
<keyword evidence="3" id="KW-0804">Transcription</keyword>
<dbReference type="Proteomes" id="UP000269001">
    <property type="component" value="Unassembled WGS sequence"/>
</dbReference>
<dbReference type="SUPFAM" id="SSF47413">
    <property type="entry name" value="lambda repressor-like DNA-binding domains"/>
    <property type="match status" value="1"/>
</dbReference>
<evidence type="ECO:0000313" key="5">
    <source>
        <dbReference type="EMBL" id="RKG29862.1"/>
    </source>
</evidence>
<reference evidence="5 6" key="1">
    <citation type="submission" date="2018-09" db="EMBL/GenBank/DDBJ databases">
        <title>The draft genome of Acinetobacter spp. strains.</title>
        <authorList>
            <person name="Qin J."/>
            <person name="Feng Y."/>
            <person name="Zong Z."/>
        </authorList>
    </citation>
    <scope>NUCLEOTIDE SEQUENCE [LARGE SCALE GENOMIC DNA]</scope>
    <source>
        <strain evidence="5 6">WCHAc060096</strain>
    </source>
</reference>
<dbReference type="GO" id="GO:0003677">
    <property type="term" value="F:DNA binding"/>
    <property type="evidence" value="ECO:0007669"/>
    <property type="project" value="UniProtKB-KW"/>
</dbReference>
<proteinExistence type="predicted"/>